<feature type="repeat" description="RCC1" evidence="1">
    <location>
        <begin position="509"/>
        <end position="561"/>
    </location>
</feature>
<dbReference type="Pfam" id="PF00415">
    <property type="entry name" value="RCC1"/>
    <property type="match status" value="1"/>
</dbReference>
<dbReference type="PROSITE" id="PS00626">
    <property type="entry name" value="RCC1_2"/>
    <property type="match status" value="2"/>
</dbReference>
<dbReference type="InterPro" id="IPR000408">
    <property type="entry name" value="Reg_chr_condens"/>
</dbReference>
<reference evidence="3 4" key="1">
    <citation type="submission" date="2014-11" db="EMBL/GenBank/DDBJ databases">
        <authorList>
            <person name="Zhu J."/>
            <person name="Qi W."/>
            <person name="Song R."/>
        </authorList>
    </citation>
    <scope>NUCLEOTIDE SEQUENCE [LARGE SCALE GENOMIC DNA]</scope>
</reference>
<evidence type="ECO:0000256" key="2">
    <source>
        <dbReference type="SAM" id="MobiDB-lite"/>
    </source>
</evidence>
<dbReference type="PRINTS" id="PR00633">
    <property type="entry name" value="RCCNDNSATION"/>
</dbReference>
<accession>A0A0G4GK26</accession>
<dbReference type="Proteomes" id="UP000041254">
    <property type="component" value="Unassembled WGS sequence"/>
</dbReference>
<dbReference type="OrthoDB" id="10256179at2759"/>
<dbReference type="InParanoid" id="A0A0G4GK26"/>
<proteinExistence type="predicted"/>
<keyword evidence="4" id="KW-1185">Reference proteome</keyword>
<evidence type="ECO:0000313" key="3">
    <source>
        <dbReference type="EMBL" id="CEM30246.1"/>
    </source>
</evidence>
<dbReference type="SUPFAM" id="SSF50985">
    <property type="entry name" value="RCC1/BLIP-II"/>
    <property type="match status" value="1"/>
</dbReference>
<feature type="repeat" description="RCC1" evidence="1">
    <location>
        <begin position="562"/>
        <end position="613"/>
    </location>
</feature>
<dbReference type="EMBL" id="CDMY01000692">
    <property type="protein sequence ID" value="CEM30246.1"/>
    <property type="molecule type" value="Genomic_DNA"/>
</dbReference>
<evidence type="ECO:0000256" key="1">
    <source>
        <dbReference type="PROSITE-ProRule" id="PRU00235"/>
    </source>
</evidence>
<dbReference type="GO" id="GO:0005085">
    <property type="term" value="F:guanyl-nucleotide exchange factor activity"/>
    <property type="evidence" value="ECO:0007669"/>
    <property type="project" value="TreeGrafter"/>
</dbReference>
<dbReference type="PROSITE" id="PS50012">
    <property type="entry name" value="RCC1_3"/>
    <property type="match status" value="3"/>
</dbReference>
<dbReference type="PANTHER" id="PTHR45982:SF1">
    <property type="entry name" value="REGULATOR OF CHROMOSOME CONDENSATION"/>
    <property type="match status" value="1"/>
</dbReference>
<dbReference type="InterPro" id="IPR051553">
    <property type="entry name" value="Ran_GTPase-activating"/>
</dbReference>
<feature type="region of interest" description="Disordered" evidence="2">
    <location>
        <begin position="101"/>
        <end position="133"/>
    </location>
</feature>
<gene>
    <name evidence="3" type="ORF">Vbra_22776</name>
</gene>
<sequence>MASPSPHSPLVLAPVEVRDRILNLLASIDLRKAACASRTLDPTDAVVQILQRVWDGYPATPAALQSALYHGEAPAAFLMFVERQNEPTNMVAARNGLLVAGGGPQGEGPRRPVRVPSCSSSDEPPIPQPMREAHSLQGGSCLWWAGAVQLQSKASSAQDDSAVMAFCAGGESDASGSHGASGSSTLQINRRIAVEAPPYLPSPSPPAPRKLPSPSPSPAGQSSSPLGGTFTPAAASEGRLSHLRPPFLREQLVGRRSYPLPGQKLLPYQIPEHCDVREDGEGARERGPAAREGYVPSVSFTSEASQSVSTGSVCASTSHRLKPLPLSLPADTIDGLCVTERQVYRGGPLRLTILLSSPMGRLAMAAFSERRSIAGVASGDDVSEAGDLQGPESVDDVSRTRMGLRIHSNLSHGRGGRGLRMCQNSMLVRSVFPDLAIKQVVYASHGHWLQLLTQGGRVGVLALPPQGGLEGRGRGDSIEWLSLDKVCKGARIVEIACGATHNVMRDDRGRVYSHGNNTHGQLGLGHLVSQTAPQQVTTSLSRARIVAISAGSDHTAALSDDGRVWVWGANWAINGSFGQATTPLQLAFPPSLPPRSICAVSCGRFHTLFLTRYGTVYSLGSNLEGQTGVGMGSGGVRSAKRFVQEPTLVVSLREMRVRVIAVAGGPAYSVFVDQWRDVWWTGEAPWGESATVPRRLLREGG</sequence>
<dbReference type="Pfam" id="PF13540">
    <property type="entry name" value="RCC1_2"/>
    <property type="match status" value="1"/>
</dbReference>
<feature type="repeat" description="RCC1" evidence="1">
    <location>
        <begin position="614"/>
        <end position="675"/>
    </location>
</feature>
<feature type="compositionally biased region" description="Pro residues" evidence="2">
    <location>
        <begin position="198"/>
        <end position="217"/>
    </location>
</feature>
<organism evidence="3 4">
    <name type="scientific">Vitrella brassicaformis (strain CCMP3155)</name>
    <dbReference type="NCBI Taxonomy" id="1169540"/>
    <lineage>
        <taxon>Eukaryota</taxon>
        <taxon>Sar</taxon>
        <taxon>Alveolata</taxon>
        <taxon>Colpodellida</taxon>
        <taxon>Vitrellaceae</taxon>
        <taxon>Vitrella</taxon>
    </lineage>
</organism>
<dbReference type="AlphaFoldDB" id="A0A0G4GK26"/>
<dbReference type="STRING" id="1169540.A0A0G4GK26"/>
<protein>
    <submittedName>
        <fullName evidence="3">Uncharacterized protein</fullName>
    </submittedName>
</protein>
<dbReference type="VEuPathDB" id="CryptoDB:Vbra_22776"/>
<dbReference type="InterPro" id="IPR009091">
    <property type="entry name" value="RCC1/BLIP-II"/>
</dbReference>
<dbReference type="GO" id="GO:0005737">
    <property type="term" value="C:cytoplasm"/>
    <property type="evidence" value="ECO:0007669"/>
    <property type="project" value="TreeGrafter"/>
</dbReference>
<name>A0A0G4GK26_VITBC</name>
<dbReference type="Gene3D" id="2.130.10.30">
    <property type="entry name" value="Regulator of chromosome condensation 1/beta-lactamase-inhibitor protein II"/>
    <property type="match status" value="1"/>
</dbReference>
<feature type="region of interest" description="Disordered" evidence="2">
    <location>
        <begin position="196"/>
        <end position="242"/>
    </location>
</feature>
<dbReference type="PANTHER" id="PTHR45982">
    <property type="entry name" value="REGULATOR OF CHROMOSOME CONDENSATION"/>
    <property type="match status" value="1"/>
</dbReference>
<evidence type="ECO:0000313" key="4">
    <source>
        <dbReference type="Proteomes" id="UP000041254"/>
    </source>
</evidence>